<dbReference type="GO" id="GO:0005525">
    <property type="term" value="F:GTP binding"/>
    <property type="evidence" value="ECO:0007669"/>
    <property type="project" value="UniProtKB-KW"/>
</dbReference>
<feature type="domain" description="Translation elongation factor EFTu/EF1A C-terminal" evidence="6">
    <location>
        <begin position="146"/>
        <end position="236"/>
    </location>
</feature>
<keyword evidence="2" id="KW-0251">Elongation factor</keyword>
<dbReference type="CDD" id="cd03706">
    <property type="entry name" value="mtEFTU_III"/>
    <property type="match status" value="1"/>
</dbReference>
<dbReference type="Pfam" id="PF03144">
    <property type="entry name" value="GTP_EFTU_D2"/>
    <property type="match status" value="1"/>
</dbReference>
<dbReference type="SUPFAM" id="SSF50447">
    <property type="entry name" value="Translation proteins"/>
    <property type="match status" value="1"/>
</dbReference>
<evidence type="ECO:0000256" key="3">
    <source>
        <dbReference type="ARBA" id="ARBA00022917"/>
    </source>
</evidence>
<dbReference type="Gene3D" id="2.40.30.10">
    <property type="entry name" value="Translation factors"/>
    <property type="match status" value="2"/>
</dbReference>
<proteinExistence type="predicted"/>
<evidence type="ECO:0000256" key="2">
    <source>
        <dbReference type="ARBA" id="ARBA00022768"/>
    </source>
</evidence>
<dbReference type="GO" id="GO:0005739">
    <property type="term" value="C:mitochondrion"/>
    <property type="evidence" value="ECO:0007669"/>
    <property type="project" value="TreeGrafter"/>
</dbReference>
<dbReference type="InterPro" id="IPR050055">
    <property type="entry name" value="EF-Tu_GTPase"/>
</dbReference>
<dbReference type="FunFam" id="2.40.30.10:FF:000001">
    <property type="entry name" value="Elongation factor Tu"/>
    <property type="match status" value="1"/>
</dbReference>
<name>A0A7J7JKC9_BUGNE</name>
<keyword evidence="4" id="KW-0496">Mitochondrion</keyword>
<keyword evidence="1" id="KW-0547">Nucleotide-binding</keyword>
<dbReference type="InterPro" id="IPR004161">
    <property type="entry name" value="EFTu-like_2"/>
</dbReference>
<keyword evidence="5" id="KW-0342">GTP-binding</keyword>
<dbReference type="PANTHER" id="PTHR43721">
    <property type="entry name" value="ELONGATION FACTOR TU-RELATED"/>
    <property type="match status" value="1"/>
</dbReference>
<evidence type="ECO:0000259" key="6">
    <source>
        <dbReference type="Pfam" id="PF03143"/>
    </source>
</evidence>
<evidence type="ECO:0000259" key="7">
    <source>
        <dbReference type="Pfam" id="PF03144"/>
    </source>
</evidence>
<dbReference type="AlphaFoldDB" id="A0A7J7JKC9"/>
<accession>A0A7J7JKC9</accession>
<organism evidence="8 9">
    <name type="scientific">Bugula neritina</name>
    <name type="common">Brown bryozoan</name>
    <name type="synonym">Sertularia neritina</name>
    <dbReference type="NCBI Taxonomy" id="10212"/>
    <lineage>
        <taxon>Eukaryota</taxon>
        <taxon>Metazoa</taxon>
        <taxon>Spiralia</taxon>
        <taxon>Lophotrochozoa</taxon>
        <taxon>Bryozoa</taxon>
        <taxon>Gymnolaemata</taxon>
        <taxon>Cheilostomatida</taxon>
        <taxon>Flustrina</taxon>
        <taxon>Buguloidea</taxon>
        <taxon>Bugulidae</taxon>
        <taxon>Bugula</taxon>
    </lineage>
</organism>
<feature type="domain" description="Translation elongation factor EFTu-like" evidence="7">
    <location>
        <begin position="71"/>
        <end position="140"/>
    </location>
</feature>
<evidence type="ECO:0000256" key="4">
    <source>
        <dbReference type="ARBA" id="ARBA00023128"/>
    </source>
</evidence>
<dbReference type="GO" id="GO:0070125">
    <property type="term" value="P:mitochondrial translational elongation"/>
    <property type="evidence" value="ECO:0007669"/>
    <property type="project" value="TreeGrafter"/>
</dbReference>
<reference evidence="8" key="1">
    <citation type="submission" date="2020-06" db="EMBL/GenBank/DDBJ databases">
        <title>Draft genome of Bugula neritina, a colonial animal packing powerful symbionts and potential medicines.</title>
        <authorList>
            <person name="Rayko M."/>
        </authorList>
    </citation>
    <scope>NUCLEOTIDE SEQUENCE [LARGE SCALE GENOMIC DNA]</scope>
    <source>
        <strain evidence="8">Kwan_BN1</strain>
    </source>
</reference>
<protein>
    <submittedName>
        <fullName evidence="8">Uncharacterized protein</fullName>
    </submittedName>
</protein>
<gene>
    <name evidence="8" type="ORF">EB796_015874</name>
</gene>
<evidence type="ECO:0000256" key="1">
    <source>
        <dbReference type="ARBA" id="ARBA00022741"/>
    </source>
</evidence>
<dbReference type="OrthoDB" id="2067at2759"/>
<dbReference type="GO" id="GO:0003746">
    <property type="term" value="F:translation elongation factor activity"/>
    <property type="evidence" value="ECO:0007669"/>
    <property type="project" value="UniProtKB-KW"/>
</dbReference>
<dbReference type="InterPro" id="IPR033720">
    <property type="entry name" value="EFTU_2"/>
</dbReference>
<dbReference type="SUPFAM" id="SSF50465">
    <property type="entry name" value="EF-Tu/eEF-1alpha/eIF2-gamma C-terminal domain"/>
    <property type="match status" value="1"/>
</dbReference>
<dbReference type="InterPro" id="IPR004160">
    <property type="entry name" value="Transl_elong_EFTu/EF1A_C"/>
</dbReference>
<keyword evidence="9" id="KW-1185">Reference proteome</keyword>
<dbReference type="InterPro" id="IPR009001">
    <property type="entry name" value="Transl_elong_EF1A/Init_IF2_C"/>
</dbReference>
<evidence type="ECO:0000313" key="8">
    <source>
        <dbReference type="EMBL" id="KAF6025818.1"/>
    </source>
</evidence>
<dbReference type="Pfam" id="PF03143">
    <property type="entry name" value="GTP_EFTU_D3"/>
    <property type="match status" value="1"/>
</dbReference>
<evidence type="ECO:0000313" key="9">
    <source>
        <dbReference type="Proteomes" id="UP000593567"/>
    </source>
</evidence>
<sequence length="267" mass="29398">MLSQYGFDGEDCPVIKGSALAALEDKDEKLGKEAVKELLAAMDSYIPQPPRDLDKPFYMAIEGTFSIQGRGTVVSGKMQRGVLKAGDKCSIMGHNQHLDTVVTGVEMFKQTLDKAEAGDNCGCLLKGLKRDDIRRGQVLCKPGTATMTNQVEAQVYILSTEEGGRDRPIMTNYQPQMFCQTWDYPAYLLLKDREMIMPGEDATINVAIKTKMVVEKGLRFTLRDGSKTIGYGVISDLLEDMDMEAFEAQKKAAKKAAAKAKEAEAYA</sequence>
<dbReference type="InterPro" id="IPR009000">
    <property type="entry name" value="Transl_B-barrel_sf"/>
</dbReference>
<dbReference type="EMBL" id="VXIV02002430">
    <property type="protein sequence ID" value="KAF6025818.1"/>
    <property type="molecule type" value="Genomic_DNA"/>
</dbReference>
<dbReference type="Proteomes" id="UP000593567">
    <property type="component" value="Unassembled WGS sequence"/>
</dbReference>
<comment type="caution">
    <text evidence="8">The sequence shown here is derived from an EMBL/GenBank/DDBJ whole genome shotgun (WGS) entry which is preliminary data.</text>
</comment>
<keyword evidence="3" id="KW-0648">Protein biosynthesis</keyword>
<dbReference type="CDD" id="cd03697">
    <property type="entry name" value="EFTU_II"/>
    <property type="match status" value="1"/>
</dbReference>
<evidence type="ECO:0000256" key="5">
    <source>
        <dbReference type="ARBA" id="ARBA00023134"/>
    </source>
</evidence>
<dbReference type="PANTHER" id="PTHR43721:SF36">
    <property type="entry name" value="ELONGATION FACTOR TU, MITOCHONDRIAL"/>
    <property type="match status" value="1"/>
</dbReference>